<dbReference type="EMBL" id="CP044331">
    <property type="protein sequence ID" value="QGM96553.1"/>
    <property type="molecule type" value="Genomic_DNA"/>
</dbReference>
<evidence type="ECO:0000313" key="6">
    <source>
        <dbReference type="Proteomes" id="UP000422569"/>
    </source>
</evidence>
<dbReference type="PANTHER" id="PTHR36925">
    <property type="entry name" value="COBALT-PRECORRIN-6A REDUCTASE"/>
    <property type="match status" value="1"/>
</dbReference>
<protein>
    <submittedName>
        <fullName evidence="5">Cobalt-precorrin-6A reductase</fullName>
        <ecNumber evidence="5">1.3.1.106</ecNumber>
    </submittedName>
</protein>
<dbReference type="KEGG" id="mpar:F7D14_03015"/>
<dbReference type="EC" id="1.3.1.106" evidence="5"/>
<comment type="pathway">
    <text evidence="1">Cofactor biosynthesis; adenosylcobalamin biosynthesis.</text>
</comment>
<dbReference type="UniPathway" id="UPA00148"/>
<dbReference type="PANTHER" id="PTHR36925:SF1">
    <property type="entry name" value="COBALT-PRECORRIN-6A REDUCTASE"/>
    <property type="match status" value="1"/>
</dbReference>
<proteinExistence type="predicted"/>
<organism evidence="5 6">
    <name type="scientific">Methylocystis parvus</name>
    <dbReference type="NCBI Taxonomy" id="134"/>
    <lineage>
        <taxon>Bacteria</taxon>
        <taxon>Pseudomonadati</taxon>
        <taxon>Pseudomonadota</taxon>
        <taxon>Alphaproteobacteria</taxon>
        <taxon>Hyphomicrobiales</taxon>
        <taxon>Methylocystaceae</taxon>
        <taxon>Methylocystis</taxon>
    </lineage>
</organism>
<dbReference type="NCBIfam" id="TIGR00715">
    <property type="entry name" value="precor6x_red"/>
    <property type="match status" value="1"/>
</dbReference>
<name>A0A6B8M5E4_9HYPH</name>
<dbReference type="InterPro" id="IPR003723">
    <property type="entry name" value="Precorrin-6x_reduct"/>
</dbReference>
<keyword evidence="2" id="KW-0169">Cobalamin biosynthesis</keyword>
<evidence type="ECO:0000256" key="2">
    <source>
        <dbReference type="ARBA" id="ARBA00022573"/>
    </source>
</evidence>
<evidence type="ECO:0000256" key="1">
    <source>
        <dbReference type="ARBA" id="ARBA00004953"/>
    </source>
</evidence>
<feature type="compositionally biased region" description="Low complexity" evidence="4">
    <location>
        <begin position="1"/>
        <end position="24"/>
    </location>
</feature>
<sequence>MSRSPTRNANASSRSSAIRLPSSSRRNEAPTLCREFNEASQSSLRGAERDEAILEQARNSGLLRFARNDENRQVTRRILLLAGTSEARALAARIAAEGGYDAVASLAGRTSAPASLALPTRVGGFGGVEGLKRYLEAERITHVIDATHPFAAQISSNARLASAALGLPLIVFAREAWRPGADDNWSVVADNAAAAKALGETPRRVFLTIGRQGVANFRAAPQHDYLLRVIEPPAADDLPPSCEVFSARGPFTRDDEIALMRKKRIEIVVSKNSGGALTYAKIEAARALGLPVVMIEPPARDGVAVLHDLDAVMALLAS</sequence>
<evidence type="ECO:0000313" key="5">
    <source>
        <dbReference type="EMBL" id="QGM96553.1"/>
    </source>
</evidence>
<accession>A0A6B8M5E4</accession>
<evidence type="ECO:0000256" key="4">
    <source>
        <dbReference type="SAM" id="MobiDB-lite"/>
    </source>
</evidence>
<feature type="region of interest" description="Disordered" evidence="4">
    <location>
        <begin position="1"/>
        <end position="30"/>
    </location>
</feature>
<keyword evidence="3 5" id="KW-0560">Oxidoreductase</keyword>
<dbReference type="GO" id="GO:0009236">
    <property type="term" value="P:cobalamin biosynthetic process"/>
    <property type="evidence" value="ECO:0007669"/>
    <property type="project" value="UniProtKB-UniPathway"/>
</dbReference>
<dbReference type="Pfam" id="PF02571">
    <property type="entry name" value="CbiJ"/>
    <property type="match status" value="1"/>
</dbReference>
<gene>
    <name evidence="5" type="ORF">F7D14_03015</name>
</gene>
<reference evidence="5 6" key="1">
    <citation type="submission" date="2019-09" db="EMBL/GenBank/DDBJ databases">
        <title>Isolation and complete genome sequencing of Methylocystis species.</title>
        <authorList>
            <person name="Rumah B.L."/>
            <person name="Stead C.E."/>
            <person name="Stevens B.C."/>
            <person name="Minton N.P."/>
            <person name="Grosse-Honebrink A."/>
            <person name="Zhang Y."/>
        </authorList>
    </citation>
    <scope>NUCLEOTIDE SEQUENCE [LARGE SCALE GENOMIC DNA]</scope>
    <source>
        <strain evidence="5 6">BRCS2</strain>
    </source>
</reference>
<evidence type="ECO:0000256" key="3">
    <source>
        <dbReference type="ARBA" id="ARBA00023002"/>
    </source>
</evidence>
<keyword evidence="6" id="KW-1185">Reference proteome</keyword>
<dbReference type="GO" id="GO:0016994">
    <property type="term" value="F:precorrin-6A reductase activity"/>
    <property type="evidence" value="ECO:0007669"/>
    <property type="project" value="InterPro"/>
</dbReference>
<dbReference type="NCBIfam" id="NF005968">
    <property type="entry name" value="PRK08057.1-2"/>
    <property type="match status" value="1"/>
</dbReference>
<dbReference type="Proteomes" id="UP000422569">
    <property type="component" value="Chromosome"/>
</dbReference>
<dbReference type="AlphaFoldDB" id="A0A6B8M5E4"/>
<dbReference type="PROSITE" id="PS51014">
    <property type="entry name" value="COBK_CBIJ"/>
    <property type="match status" value="1"/>
</dbReference>